<protein>
    <submittedName>
        <fullName evidence="2">Uncharacterized protein</fullName>
    </submittedName>
</protein>
<gene>
    <name evidence="2" type="ORF">CR201_G0044230</name>
</gene>
<feature type="region of interest" description="Disordered" evidence="1">
    <location>
        <begin position="52"/>
        <end position="80"/>
    </location>
</feature>
<dbReference type="AlphaFoldDB" id="A0A2J8SD88"/>
<accession>A0A2J8SD88</accession>
<proteinExistence type="predicted"/>
<organism evidence="2">
    <name type="scientific">Pongo abelii</name>
    <name type="common">Sumatran orangutan</name>
    <name type="synonym">Pongo pygmaeus abelii</name>
    <dbReference type="NCBI Taxonomy" id="9601"/>
    <lineage>
        <taxon>Eukaryota</taxon>
        <taxon>Metazoa</taxon>
        <taxon>Chordata</taxon>
        <taxon>Craniata</taxon>
        <taxon>Vertebrata</taxon>
        <taxon>Euteleostomi</taxon>
        <taxon>Mammalia</taxon>
        <taxon>Eutheria</taxon>
        <taxon>Euarchontoglires</taxon>
        <taxon>Primates</taxon>
        <taxon>Haplorrhini</taxon>
        <taxon>Catarrhini</taxon>
        <taxon>Hominidae</taxon>
        <taxon>Pongo</taxon>
    </lineage>
</organism>
<name>A0A2J8SD88_PONAB</name>
<feature type="compositionally biased region" description="Polar residues" evidence="1">
    <location>
        <begin position="52"/>
        <end position="64"/>
    </location>
</feature>
<evidence type="ECO:0000256" key="1">
    <source>
        <dbReference type="SAM" id="MobiDB-lite"/>
    </source>
</evidence>
<reference evidence="2" key="1">
    <citation type="submission" date="2017-12" db="EMBL/GenBank/DDBJ databases">
        <title>High-resolution comparative analysis of great ape genomes.</title>
        <authorList>
            <person name="Pollen A."/>
            <person name="Hastie A."/>
            <person name="Hormozdiari F."/>
            <person name="Dougherty M."/>
            <person name="Liu R."/>
            <person name="Chaisson M."/>
            <person name="Hoppe E."/>
            <person name="Hill C."/>
            <person name="Pang A."/>
            <person name="Hillier L."/>
            <person name="Baker C."/>
            <person name="Armstrong J."/>
            <person name="Shendure J."/>
            <person name="Paten B."/>
            <person name="Wilson R."/>
            <person name="Chao H."/>
            <person name="Schneider V."/>
            <person name="Ventura M."/>
            <person name="Kronenberg Z."/>
            <person name="Murali S."/>
            <person name="Gordon D."/>
            <person name="Cantsilieris S."/>
            <person name="Munson K."/>
            <person name="Nelson B."/>
            <person name="Raja A."/>
            <person name="Underwood J."/>
            <person name="Diekhans M."/>
            <person name="Fiddes I."/>
            <person name="Haussler D."/>
            <person name="Eichler E."/>
        </authorList>
    </citation>
    <scope>NUCLEOTIDE SEQUENCE [LARGE SCALE GENOMIC DNA]</scope>
    <source>
        <strain evidence="2">Susie</strain>
    </source>
</reference>
<sequence>MCKAQHKDYCSKHKIHHHRTHHINQPFHPPRQLYLKVSSLWQQSFLGRGSQSKSLPFTKGTQHFGQVIPPKIPRKRLHGK</sequence>
<feature type="region of interest" description="Disordered" evidence="1">
    <location>
        <begin position="1"/>
        <end position="27"/>
    </location>
</feature>
<dbReference type="EMBL" id="NDHI03003584">
    <property type="protein sequence ID" value="PNJ18727.1"/>
    <property type="molecule type" value="Genomic_DNA"/>
</dbReference>
<evidence type="ECO:0000313" key="2">
    <source>
        <dbReference type="EMBL" id="PNJ18727.1"/>
    </source>
</evidence>
<feature type="compositionally biased region" description="Basic and acidic residues" evidence="1">
    <location>
        <begin position="1"/>
        <end position="11"/>
    </location>
</feature>
<feature type="compositionally biased region" description="Basic residues" evidence="1">
    <location>
        <begin position="12"/>
        <end position="22"/>
    </location>
</feature>
<comment type="caution">
    <text evidence="2">The sequence shown here is derived from an EMBL/GenBank/DDBJ whole genome shotgun (WGS) entry which is preliminary data.</text>
</comment>